<dbReference type="EMBL" id="WHJE01000013">
    <property type="protein sequence ID" value="KAE8765253.1"/>
    <property type="molecule type" value="Genomic_DNA"/>
</dbReference>
<sequence>MLGWTAHDLALIAGATALLLLPGLLVLRAALGPRSLGPMSMAAAPLVTAGLAYLTGVLTGVAGVRYSPGTVLALTVLVAAGALGLRRTSPTWRRRGRTSPALAGLDAAPFGPVPVPAASMIVAGVATATAMGVALWTWAAGLGRLAVVPQEHDTVTHTLITAYIARTGDAAPGQEWPADLVTGTPDRFYPAGLHKLAALPAQLGLDPVTALNAVTVALFAVVLPMGMLALGSLLRWRGAGPVAGGAAAMAAALAYRPVYAMMHDGGVLSNAAALALVPGAVAVLVAAGRRPARELPGNVLLMAGAFSIYPSAVLAIAGGVLAWVVGDALARRPRREQVGRWLWSVGGAGLVAGACAVPALVVASRAAATPGQFPSDVPTSTLAGALALASKMPYGGFLDPGWHRHQVLLAVLVALGLVCAVTVQRALGLVLAWAVWTVFFVLFAVGAGGPAVRAAAGLFYNSFIRISGLYAPYQWLLVGVLAVTAAVGGMSVLARLAPVLLARRQRATWDAAALAVAVAVVAVVGLHYAPVNARALQERYRYPQFVRVGPDDRAAFAYLENHVRRGEEVMNNGNDGSTYLYVYDGVPVVNVQTLPNGPDSLALLTRFNRIDTDAEIRRLVREHDIRWVYVDEEAPLIGAPFSQQWLPGGLYSTAPGLDGLDHVRSLEEVFRSGTVTVYRVADSIFAGARDEGVVRKGP</sequence>
<feature type="transmembrane region" description="Helical" evidence="1">
    <location>
        <begin position="267"/>
        <end position="288"/>
    </location>
</feature>
<reference evidence="2 3" key="1">
    <citation type="submission" date="2019-10" db="EMBL/GenBank/DDBJ databases">
        <title>Georgenia wutianyii sp. nov. and Georgenia yuyongxinii sp. nov. isolated from plateau pika (Ochotona curzoniae) in the Qinghai-Tibet plateau of China.</title>
        <authorList>
            <person name="Tian Z."/>
        </authorList>
    </citation>
    <scope>NUCLEOTIDE SEQUENCE [LARGE SCALE GENOMIC DNA]</scope>
    <source>
        <strain evidence="2 3">DSM 21501</strain>
    </source>
</reference>
<evidence type="ECO:0000256" key="1">
    <source>
        <dbReference type="SAM" id="Phobius"/>
    </source>
</evidence>
<name>A0A7J5UT87_9MICO</name>
<feature type="transmembrane region" description="Helical" evidence="1">
    <location>
        <begin position="236"/>
        <end position="255"/>
    </location>
</feature>
<feature type="transmembrane region" description="Helical" evidence="1">
    <location>
        <begin position="12"/>
        <end position="31"/>
    </location>
</feature>
<feature type="transmembrane region" description="Helical" evidence="1">
    <location>
        <begin position="210"/>
        <end position="230"/>
    </location>
</feature>
<protein>
    <submittedName>
        <fullName evidence="2">Uncharacterized protein</fullName>
    </submittedName>
</protein>
<evidence type="ECO:0000313" key="3">
    <source>
        <dbReference type="Proteomes" id="UP000451860"/>
    </source>
</evidence>
<dbReference type="AlphaFoldDB" id="A0A7J5UT87"/>
<keyword evidence="1" id="KW-1133">Transmembrane helix</keyword>
<organism evidence="2 3">
    <name type="scientific">Georgenia thermotolerans</name>
    <dbReference type="NCBI Taxonomy" id="527326"/>
    <lineage>
        <taxon>Bacteria</taxon>
        <taxon>Bacillati</taxon>
        <taxon>Actinomycetota</taxon>
        <taxon>Actinomycetes</taxon>
        <taxon>Micrococcales</taxon>
        <taxon>Bogoriellaceae</taxon>
        <taxon>Georgenia</taxon>
    </lineage>
</organism>
<evidence type="ECO:0000313" key="2">
    <source>
        <dbReference type="EMBL" id="KAE8765253.1"/>
    </source>
</evidence>
<dbReference type="RefSeq" id="WP_152201510.1">
    <property type="nucleotide sequence ID" value="NZ_VUKF01000007.1"/>
</dbReference>
<keyword evidence="1" id="KW-0472">Membrane</keyword>
<feature type="transmembrane region" description="Helical" evidence="1">
    <location>
        <begin position="405"/>
        <end position="423"/>
    </location>
</feature>
<feature type="transmembrane region" description="Helical" evidence="1">
    <location>
        <begin position="308"/>
        <end position="329"/>
    </location>
</feature>
<proteinExistence type="predicted"/>
<accession>A0A7J5UT87</accession>
<dbReference type="OrthoDB" id="5141811at2"/>
<feature type="transmembrane region" description="Helical" evidence="1">
    <location>
        <begin position="472"/>
        <end position="497"/>
    </location>
</feature>
<dbReference type="InterPro" id="IPR046671">
    <property type="entry name" value="DUF6541"/>
</dbReference>
<feature type="transmembrane region" description="Helical" evidence="1">
    <location>
        <begin position="43"/>
        <end position="62"/>
    </location>
</feature>
<dbReference type="Pfam" id="PF20176">
    <property type="entry name" value="DUF6541"/>
    <property type="match status" value="1"/>
</dbReference>
<gene>
    <name evidence="2" type="ORF">GB883_04795</name>
</gene>
<feature type="transmembrane region" description="Helical" evidence="1">
    <location>
        <begin position="68"/>
        <end position="85"/>
    </location>
</feature>
<comment type="caution">
    <text evidence="2">The sequence shown here is derived from an EMBL/GenBank/DDBJ whole genome shotgun (WGS) entry which is preliminary data.</text>
</comment>
<keyword evidence="1" id="KW-0812">Transmembrane</keyword>
<feature type="transmembrane region" description="Helical" evidence="1">
    <location>
        <begin position="509"/>
        <end position="529"/>
    </location>
</feature>
<keyword evidence="3" id="KW-1185">Reference proteome</keyword>
<feature type="transmembrane region" description="Helical" evidence="1">
    <location>
        <begin position="341"/>
        <end position="363"/>
    </location>
</feature>
<dbReference type="Proteomes" id="UP000451860">
    <property type="component" value="Unassembled WGS sequence"/>
</dbReference>
<feature type="transmembrane region" description="Helical" evidence="1">
    <location>
        <begin position="430"/>
        <end position="452"/>
    </location>
</feature>